<dbReference type="AlphaFoldDB" id="A0A8J2JNB0"/>
<proteinExistence type="predicted"/>
<name>A0A8J2JNB0_9HEXA</name>
<reference evidence="1" key="1">
    <citation type="submission" date="2021-06" db="EMBL/GenBank/DDBJ databases">
        <authorList>
            <person name="Hodson N. C."/>
            <person name="Mongue J. A."/>
            <person name="Jaron S. K."/>
        </authorList>
    </citation>
    <scope>NUCLEOTIDE SEQUENCE</scope>
</reference>
<accession>A0A8J2JNB0</accession>
<evidence type="ECO:0000313" key="2">
    <source>
        <dbReference type="Proteomes" id="UP000708208"/>
    </source>
</evidence>
<gene>
    <name evidence="1" type="ORF">AFUS01_LOCUS1483</name>
</gene>
<organism evidence="1 2">
    <name type="scientific">Allacma fusca</name>
    <dbReference type="NCBI Taxonomy" id="39272"/>
    <lineage>
        <taxon>Eukaryota</taxon>
        <taxon>Metazoa</taxon>
        <taxon>Ecdysozoa</taxon>
        <taxon>Arthropoda</taxon>
        <taxon>Hexapoda</taxon>
        <taxon>Collembola</taxon>
        <taxon>Symphypleona</taxon>
        <taxon>Sminthuridae</taxon>
        <taxon>Allacma</taxon>
    </lineage>
</organism>
<comment type="caution">
    <text evidence="1">The sequence shown here is derived from an EMBL/GenBank/DDBJ whole genome shotgun (WGS) entry which is preliminary data.</text>
</comment>
<dbReference type="EMBL" id="CAJVCH010008300">
    <property type="protein sequence ID" value="CAG7663052.1"/>
    <property type="molecule type" value="Genomic_DNA"/>
</dbReference>
<sequence>MEEESRPKTKSIKCLQVQLMEEFMFCPVQLPSPNTMVARRESEAMLCRWSCSSCGINTHGSLVRLPVISEEF</sequence>
<protein>
    <submittedName>
        <fullName evidence="1">Uncharacterized protein</fullName>
    </submittedName>
</protein>
<keyword evidence="2" id="KW-1185">Reference proteome</keyword>
<dbReference type="Proteomes" id="UP000708208">
    <property type="component" value="Unassembled WGS sequence"/>
</dbReference>
<evidence type="ECO:0000313" key="1">
    <source>
        <dbReference type="EMBL" id="CAG7663052.1"/>
    </source>
</evidence>